<protein>
    <submittedName>
        <fullName evidence="2">Uncharacterized protein</fullName>
    </submittedName>
</protein>
<reference evidence="2 3" key="1">
    <citation type="journal article" date="2020" name="Syst. Appl. Microbiol.">
        <title>Alienimonas chondri sp. nov., a novel planctomycete isolated from the biofilm of the red alga Chondrus crispus.</title>
        <authorList>
            <person name="Vitorino I."/>
            <person name="Albuquerque L."/>
            <person name="Wiegand S."/>
            <person name="Kallscheuer N."/>
            <person name="da Costa M.S."/>
            <person name="Lobo-da-Cunha A."/>
            <person name="Jogler C."/>
            <person name="Lage O.M."/>
        </authorList>
    </citation>
    <scope>NUCLEOTIDE SEQUENCE [LARGE SCALE GENOMIC DNA]</scope>
    <source>
        <strain evidence="2 3">LzC2</strain>
    </source>
</reference>
<dbReference type="PROSITE" id="PS51318">
    <property type="entry name" value="TAT"/>
    <property type="match status" value="1"/>
</dbReference>
<dbReference type="RefSeq" id="WP_349771139.1">
    <property type="nucleotide sequence ID" value="NZ_WTPX01000164.1"/>
</dbReference>
<proteinExistence type="predicted"/>
<accession>A0ABX1VHF8</accession>
<organism evidence="2 3">
    <name type="scientific">Alienimonas chondri</name>
    <dbReference type="NCBI Taxonomy" id="2681879"/>
    <lineage>
        <taxon>Bacteria</taxon>
        <taxon>Pseudomonadati</taxon>
        <taxon>Planctomycetota</taxon>
        <taxon>Planctomycetia</taxon>
        <taxon>Planctomycetales</taxon>
        <taxon>Planctomycetaceae</taxon>
        <taxon>Alienimonas</taxon>
    </lineage>
</organism>
<keyword evidence="3" id="KW-1185">Reference proteome</keyword>
<feature type="signal peptide" evidence="1">
    <location>
        <begin position="1"/>
        <end position="31"/>
    </location>
</feature>
<gene>
    <name evidence="2" type="ORF">LzC2_36440</name>
</gene>
<evidence type="ECO:0000313" key="3">
    <source>
        <dbReference type="Proteomes" id="UP000609651"/>
    </source>
</evidence>
<dbReference type="InterPro" id="IPR006311">
    <property type="entry name" value="TAT_signal"/>
</dbReference>
<feature type="chain" id="PRO_5045735915" evidence="1">
    <location>
        <begin position="32"/>
        <end position="109"/>
    </location>
</feature>
<keyword evidence="1" id="KW-0732">Signal</keyword>
<dbReference type="Proteomes" id="UP000609651">
    <property type="component" value="Unassembled WGS sequence"/>
</dbReference>
<comment type="caution">
    <text evidence="2">The sequence shown here is derived from an EMBL/GenBank/DDBJ whole genome shotgun (WGS) entry which is preliminary data.</text>
</comment>
<sequence length="109" mass="12953">MTSRVPTSTPNRRRLLRLAALAALTVCCAFAATPTAEAGGKSQPTDWNRFYHYPYVYYPRNFEAPQQFDSLYYKYPAERRIPVYRTDWHNFYPRDRPYHSGHHFLLDVF</sequence>
<name>A0ABX1VHF8_9PLAN</name>
<evidence type="ECO:0000256" key="1">
    <source>
        <dbReference type="SAM" id="SignalP"/>
    </source>
</evidence>
<evidence type="ECO:0000313" key="2">
    <source>
        <dbReference type="EMBL" id="NNJ27539.1"/>
    </source>
</evidence>
<dbReference type="EMBL" id="WTPX01000164">
    <property type="protein sequence ID" value="NNJ27539.1"/>
    <property type="molecule type" value="Genomic_DNA"/>
</dbReference>